<protein>
    <submittedName>
        <fullName evidence="2">Uncharacterized protein</fullName>
    </submittedName>
</protein>
<dbReference type="Proteomes" id="UP000325440">
    <property type="component" value="Unassembled WGS sequence"/>
</dbReference>
<feature type="region of interest" description="Disordered" evidence="1">
    <location>
        <begin position="29"/>
        <end position="52"/>
    </location>
</feature>
<evidence type="ECO:0000313" key="2">
    <source>
        <dbReference type="EMBL" id="VVC43004.1"/>
    </source>
</evidence>
<organism evidence="2 3">
    <name type="scientific">Cinara cedri</name>
    <dbReference type="NCBI Taxonomy" id="506608"/>
    <lineage>
        <taxon>Eukaryota</taxon>
        <taxon>Metazoa</taxon>
        <taxon>Ecdysozoa</taxon>
        <taxon>Arthropoda</taxon>
        <taxon>Hexapoda</taxon>
        <taxon>Insecta</taxon>
        <taxon>Pterygota</taxon>
        <taxon>Neoptera</taxon>
        <taxon>Paraneoptera</taxon>
        <taxon>Hemiptera</taxon>
        <taxon>Sternorrhyncha</taxon>
        <taxon>Aphidomorpha</taxon>
        <taxon>Aphidoidea</taxon>
        <taxon>Aphididae</taxon>
        <taxon>Lachninae</taxon>
        <taxon>Cinara</taxon>
    </lineage>
</organism>
<name>A0A5E4NKU2_9HEMI</name>
<gene>
    <name evidence="2" type="ORF">CINCED_3A020231</name>
</gene>
<proteinExistence type="predicted"/>
<evidence type="ECO:0000256" key="1">
    <source>
        <dbReference type="SAM" id="MobiDB-lite"/>
    </source>
</evidence>
<dbReference type="AlphaFoldDB" id="A0A5E4NKU2"/>
<sequence>TIGWLVTGEMSNTCLLSIGETMEEDWKTSLSNDDTTYGKSSKANVSFAEKST</sequence>
<dbReference type="EMBL" id="CABPRJ010002308">
    <property type="protein sequence ID" value="VVC43004.1"/>
    <property type="molecule type" value="Genomic_DNA"/>
</dbReference>
<evidence type="ECO:0000313" key="3">
    <source>
        <dbReference type="Proteomes" id="UP000325440"/>
    </source>
</evidence>
<keyword evidence="3" id="KW-1185">Reference proteome</keyword>
<feature type="non-terminal residue" evidence="2">
    <location>
        <position position="1"/>
    </location>
</feature>
<reference evidence="2 3" key="1">
    <citation type="submission" date="2019-08" db="EMBL/GenBank/DDBJ databases">
        <authorList>
            <person name="Alioto T."/>
            <person name="Alioto T."/>
            <person name="Gomez Garrido J."/>
        </authorList>
    </citation>
    <scope>NUCLEOTIDE SEQUENCE [LARGE SCALE GENOMIC DNA]</scope>
</reference>
<accession>A0A5E4NKU2</accession>